<protein>
    <submittedName>
        <fullName evidence="2">Uncharacterized protein</fullName>
    </submittedName>
</protein>
<accession>A0A3A4B2X8</accession>
<sequence length="72" mass="7543">MGRALRPRGPDGGGGAEILPCPRGTAQRRRRRPPHHSGTAVTEAVYRLQIRPVLLAGATVMVVSSTGARTGS</sequence>
<name>A0A3A4B2X8_9ACTN</name>
<dbReference type="AlphaFoldDB" id="A0A3A4B2X8"/>
<feature type="region of interest" description="Disordered" evidence="1">
    <location>
        <begin position="1"/>
        <end position="40"/>
    </location>
</feature>
<comment type="caution">
    <text evidence="2">The sequence shown here is derived from an EMBL/GenBank/DDBJ whole genome shotgun (WGS) entry which is preliminary data.</text>
</comment>
<gene>
    <name evidence="2" type="ORF">D5H75_18820</name>
</gene>
<dbReference type="EMBL" id="QZEY01000006">
    <property type="protein sequence ID" value="RJL31750.1"/>
    <property type="molecule type" value="Genomic_DNA"/>
</dbReference>
<keyword evidence="3" id="KW-1185">Reference proteome</keyword>
<feature type="compositionally biased region" description="Basic residues" evidence="1">
    <location>
        <begin position="26"/>
        <end position="35"/>
    </location>
</feature>
<evidence type="ECO:0000313" key="3">
    <source>
        <dbReference type="Proteomes" id="UP000265768"/>
    </source>
</evidence>
<reference evidence="2 3" key="1">
    <citation type="submission" date="2018-09" db="EMBL/GenBank/DDBJ databases">
        <title>YIM 75507 draft genome.</title>
        <authorList>
            <person name="Tang S."/>
            <person name="Feng Y."/>
        </authorList>
    </citation>
    <scope>NUCLEOTIDE SEQUENCE [LARGE SCALE GENOMIC DNA]</scope>
    <source>
        <strain evidence="2 3">YIM 75507</strain>
    </source>
</reference>
<organism evidence="2 3">
    <name type="scientific">Bailinhaonella thermotolerans</name>
    <dbReference type="NCBI Taxonomy" id="1070861"/>
    <lineage>
        <taxon>Bacteria</taxon>
        <taxon>Bacillati</taxon>
        <taxon>Actinomycetota</taxon>
        <taxon>Actinomycetes</taxon>
        <taxon>Streptosporangiales</taxon>
        <taxon>Streptosporangiaceae</taxon>
        <taxon>Bailinhaonella</taxon>
    </lineage>
</organism>
<proteinExistence type="predicted"/>
<dbReference type="Proteomes" id="UP000265768">
    <property type="component" value="Unassembled WGS sequence"/>
</dbReference>
<evidence type="ECO:0000313" key="2">
    <source>
        <dbReference type="EMBL" id="RJL31750.1"/>
    </source>
</evidence>
<evidence type="ECO:0000256" key="1">
    <source>
        <dbReference type="SAM" id="MobiDB-lite"/>
    </source>
</evidence>